<organism evidence="4 5">
    <name type="scientific">Janibacter alkaliphilus</name>
    <dbReference type="NCBI Taxonomy" id="1069963"/>
    <lineage>
        <taxon>Bacteria</taxon>
        <taxon>Bacillati</taxon>
        <taxon>Actinomycetota</taxon>
        <taxon>Actinomycetes</taxon>
        <taxon>Micrococcales</taxon>
        <taxon>Intrasporangiaceae</taxon>
        <taxon>Janibacter</taxon>
    </lineage>
</organism>
<name>A0A852X5X5_9MICO</name>
<keyword evidence="1" id="KW-0732">Signal</keyword>
<feature type="domain" description="DUF4352" evidence="3">
    <location>
        <begin position="3"/>
        <end position="94"/>
    </location>
</feature>
<accession>A0A852X5X5</accession>
<evidence type="ECO:0000313" key="5">
    <source>
        <dbReference type="Proteomes" id="UP000592181"/>
    </source>
</evidence>
<dbReference type="EMBL" id="JACBZX010000001">
    <property type="protein sequence ID" value="NYG36830.1"/>
    <property type="molecule type" value="Genomic_DNA"/>
</dbReference>
<evidence type="ECO:0000313" key="4">
    <source>
        <dbReference type="EMBL" id="NYG36830.1"/>
    </source>
</evidence>
<sequence>MTQGDFEIVVDGVREVGTTIGEDFLAETEQGRYVAVDVTVTNIGDESSTFFDGDTVLADAEGRQFSTDSGASFSVEEEVLWLETINPGHTVEGRCTSTSRPTPSWRRCRSTGPSSTTR</sequence>
<evidence type="ECO:0000256" key="1">
    <source>
        <dbReference type="ARBA" id="ARBA00022729"/>
    </source>
</evidence>
<dbReference type="InterPro" id="IPR029051">
    <property type="entry name" value="DUF4352"/>
</dbReference>
<evidence type="ECO:0000256" key="2">
    <source>
        <dbReference type="SAM" id="MobiDB-lite"/>
    </source>
</evidence>
<reference evidence="4 5" key="1">
    <citation type="submission" date="2020-07" db="EMBL/GenBank/DDBJ databases">
        <title>Sequencing the genomes of 1000 actinobacteria strains.</title>
        <authorList>
            <person name="Klenk H.-P."/>
        </authorList>
    </citation>
    <scope>NUCLEOTIDE SEQUENCE [LARGE SCALE GENOMIC DNA]</scope>
    <source>
        <strain evidence="4 5">DSM 24723</strain>
    </source>
</reference>
<dbReference type="Gene3D" id="2.60.40.1240">
    <property type="match status" value="1"/>
</dbReference>
<dbReference type="InterPro" id="IPR029050">
    <property type="entry name" value="Immunoprotect_excell_Ig-like"/>
</dbReference>
<gene>
    <name evidence="4" type="ORF">BJY28_001299</name>
</gene>
<dbReference type="AlphaFoldDB" id="A0A852X5X5"/>
<comment type="caution">
    <text evidence="4">The sequence shown here is derived from an EMBL/GenBank/DDBJ whole genome shotgun (WGS) entry which is preliminary data.</text>
</comment>
<dbReference type="Pfam" id="PF11611">
    <property type="entry name" value="DUF4352"/>
    <property type="match status" value="1"/>
</dbReference>
<proteinExistence type="predicted"/>
<feature type="region of interest" description="Disordered" evidence="2">
    <location>
        <begin position="92"/>
        <end position="118"/>
    </location>
</feature>
<protein>
    <recommendedName>
        <fullName evidence="3">DUF4352 domain-containing protein</fullName>
    </recommendedName>
</protein>
<keyword evidence="5" id="KW-1185">Reference proteome</keyword>
<dbReference type="Proteomes" id="UP000592181">
    <property type="component" value="Unassembled WGS sequence"/>
</dbReference>
<evidence type="ECO:0000259" key="3">
    <source>
        <dbReference type="Pfam" id="PF11611"/>
    </source>
</evidence>